<comment type="caution">
    <text evidence="2">The sequence shown here is derived from an EMBL/GenBank/DDBJ whole genome shotgun (WGS) entry which is preliminary data.</text>
</comment>
<sequence>MNVTLCREVDLINPFQYKERTKERGQAWDTIAENLQKLKYCVTKRSVRDRYKLLKDQVLKKNREDAKASGISTDEASNETELTQIIEELVEVEKETREQQTEQQEKEEKKEQDGAEMRRRALETFAETSKRYFI</sequence>
<evidence type="ECO:0000313" key="3">
    <source>
        <dbReference type="Proteomes" id="UP001152320"/>
    </source>
</evidence>
<dbReference type="Proteomes" id="UP001152320">
    <property type="component" value="Chromosome 1"/>
</dbReference>
<gene>
    <name evidence="2" type="ORF">HOLleu_00798</name>
</gene>
<name>A0A9Q1CQ54_HOLLE</name>
<keyword evidence="3" id="KW-1185">Reference proteome</keyword>
<dbReference type="EMBL" id="JAIZAY010000001">
    <property type="protein sequence ID" value="KAJ8048469.1"/>
    <property type="molecule type" value="Genomic_DNA"/>
</dbReference>
<accession>A0A9Q1CQ54</accession>
<feature type="region of interest" description="Disordered" evidence="1">
    <location>
        <begin position="93"/>
        <end position="121"/>
    </location>
</feature>
<evidence type="ECO:0000313" key="2">
    <source>
        <dbReference type="EMBL" id="KAJ8048469.1"/>
    </source>
</evidence>
<dbReference type="OrthoDB" id="5973111at2759"/>
<reference evidence="2" key="1">
    <citation type="submission" date="2021-10" db="EMBL/GenBank/DDBJ databases">
        <title>Tropical sea cucumber genome reveals ecological adaptation and Cuvierian tubules defense mechanism.</title>
        <authorList>
            <person name="Chen T."/>
        </authorList>
    </citation>
    <scope>NUCLEOTIDE SEQUENCE</scope>
    <source>
        <strain evidence="2">Nanhai2018</strain>
        <tissue evidence="2">Muscle</tissue>
    </source>
</reference>
<organism evidence="2 3">
    <name type="scientific">Holothuria leucospilota</name>
    <name type="common">Black long sea cucumber</name>
    <name type="synonym">Mertensiothuria leucospilota</name>
    <dbReference type="NCBI Taxonomy" id="206669"/>
    <lineage>
        <taxon>Eukaryota</taxon>
        <taxon>Metazoa</taxon>
        <taxon>Echinodermata</taxon>
        <taxon>Eleutherozoa</taxon>
        <taxon>Echinozoa</taxon>
        <taxon>Holothuroidea</taxon>
        <taxon>Aspidochirotacea</taxon>
        <taxon>Aspidochirotida</taxon>
        <taxon>Holothuriidae</taxon>
        <taxon>Holothuria</taxon>
    </lineage>
</organism>
<evidence type="ECO:0000256" key="1">
    <source>
        <dbReference type="SAM" id="MobiDB-lite"/>
    </source>
</evidence>
<proteinExistence type="predicted"/>
<protein>
    <submittedName>
        <fullName evidence="2">Uncharacterized protein</fullName>
    </submittedName>
</protein>
<dbReference type="AlphaFoldDB" id="A0A9Q1CQ54"/>